<accession>A0A099KF58</accession>
<sequence>MATKNIMICFDGTCNHPKDAKQERKWFGHGEIEDNGITNVLKLHVLFGGNLDNTAFLAADKSKGQLTQHSFYYSGVGTYGNKLQKIFNAGFSPEKLDVSRIIKNAKKDLIKHYQDGDSLYIFGFSRGAAIARRFACLIDEYISTNDDTPIKFLGVFDTVASIGVPNLDDNDKPISDVVFEDNCISPKIEKALHLLALDEKRTAFLPTLMQKEDKVTEIWFPGAHADVGGGFWYDGLSDIALDFMINWIRSNQQEVNLLTVNDIDFSNLIASDGSYAIDDEDVTILPNHKGKTHSQDRWWPIEKATLSTRSVRVETGDKSLPLLHNSVIHRFKDVDGYRPKALKGINHKVYEVAGEFRGLNGHRKL</sequence>
<dbReference type="InterPro" id="IPR018712">
    <property type="entry name" value="Tle1-like_cat"/>
</dbReference>
<gene>
    <name evidence="2" type="ORF">ND2E_3895</name>
</gene>
<evidence type="ECO:0000313" key="3">
    <source>
        <dbReference type="Proteomes" id="UP000029843"/>
    </source>
</evidence>
<dbReference type="Pfam" id="PF09994">
    <property type="entry name" value="T6SS_Tle1-like_cat"/>
    <property type="match status" value="2"/>
</dbReference>
<dbReference type="SUPFAM" id="SSF53474">
    <property type="entry name" value="alpha/beta-Hydrolases"/>
    <property type="match status" value="1"/>
</dbReference>
<organism evidence="2 3">
    <name type="scientific">Colwellia psychrerythraea</name>
    <name type="common">Vibrio psychroerythus</name>
    <dbReference type="NCBI Taxonomy" id="28229"/>
    <lineage>
        <taxon>Bacteria</taxon>
        <taxon>Pseudomonadati</taxon>
        <taxon>Pseudomonadota</taxon>
        <taxon>Gammaproteobacteria</taxon>
        <taxon>Alteromonadales</taxon>
        <taxon>Colwelliaceae</taxon>
        <taxon>Colwellia</taxon>
    </lineage>
</organism>
<dbReference type="PANTHER" id="PTHR33840">
    <property type="match status" value="1"/>
</dbReference>
<comment type="caution">
    <text evidence="2">The sequence shown here is derived from an EMBL/GenBank/DDBJ whole genome shotgun (WGS) entry which is preliminary data.</text>
</comment>
<dbReference type="AlphaFoldDB" id="A0A099KF58"/>
<feature type="domain" description="T6SS Phospholipase effector Tle1-like catalytic" evidence="1">
    <location>
        <begin position="4"/>
        <end position="140"/>
    </location>
</feature>
<reference evidence="2 3" key="1">
    <citation type="submission" date="2014-08" db="EMBL/GenBank/DDBJ databases">
        <title>Genomic and Phenotypic Diversity of Colwellia psychrerythraea strains from Disparate Marine Basins.</title>
        <authorList>
            <person name="Techtmann S.M."/>
            <person name="Stelling S.C."/>
            <person name="Utturkar S.M."/>
            <person name="Alshibli N."/>
            <person name="Harris A."/>
            <person name="Brown S.D."/>
            <person name="Hazen T.C."/>
        </authorList>
    </citation>
    <scope>NUCLEOTIDE SEQUENCE [LARGE SCALE GENOMIC DNA]</scope>
    <source>
        <strain evidence="2 3">ND2E</strain>
    </source>
</reference>
<evidence type="ECO:0000259" key="1">
    <source>
        <dbReference type="Pfam" id="PF09994"/>
    </source>
</evidence>
<name>A0A099KF58_COLPS</name>
<dbReference type="RefSeq" id="WP_052056788.1">
    <property type="nucleotide sequence ID" value="NZ_JQED01000045.1"/>
</dbReference>
<proteinExistence type="predicted"/>
<dbReference type="EMBL" id="JQED01000045">
    <property type="protein sequence ID" value="KGJ88597.1"/>
    <property type="molecule type" value="Genomic_DNA"/>
</dbReference>
<dbReference type="PANTHER" id="PTHR33840:SF1">
    <property type="entry name" value="TLE1 PHOSPHOLIPASE DOMAIN-CONTAINING PROTEIN"/>
    <property type="match status" value="1"/>
</dbReference>
<dbReference type="Proteomes" id="UP000029843">
    <property type="component" value="Unassembled WGS sequence"/>
</dbReference>
<evidence type="ECO:0000313" key="2">
    <source>
        <dbReference type="EMBL" id="KGJ88597.1"/>
    </source>
</evidence>
<dbReference type="InterPro" id="IPR029058">
    <property type="entry name" value="AB_hydrolase_fold"/>
</dbReference>
<feature type="domain" description="T6SS Phospholipase effector Tle1-like catalytic" evidence="1">
    <location>
        <begin position="145"/>
        <end position="246"/>
    </location>
</feature>
<dbReference type="OrthoDB" id="4378831at2"/>
<protein>
    <recommendedName>
        <fullName evidence="1">T6SS Phospholipase effector Tle1-like catalytic domain-containing protein</fullName>
    </recommendedName>
</protein>
<dbReference type="PATRIC" id="fig|28229.4.peg.3231"/>